<keyword evidence="4" id="KW-1185">Reference proteome</keyword>
<gene>
    <name evidence="3" type="ORF">GKP14_00015</name>
</gene>
<accession>A0ABX6PTH7</accession>
<dbReference type="Pfam" id="PF06810">
    <property type="entry name" value="Phage_scaffold"/>
    <property type="match status" value="1"/>
</dbReference>
<keyword evidence="1" id="KW-0175">Coiled coil</keyword>
<dbReference type="EMBL" id="CP046161">
    <property type="protein sequence ID" value="QKO29552.1"/>
    <property type="molecule type" value="Genomic_DNA"/>
</dbReference>
<dbReference type="SUPFAM" id="SSF58100">
    <property type="entry name" value="Bacterial hemolysins"/>
    <property type="match status" value="1"/>
</dbReference>
<feature type="region of interest" description="Disordered" evidence="2">
    <location>
        <begin position="152"/>
        <end position="171"/>
    </location>
</feature>
<dbReference type="Proteomes" id="UP000509623">
    <property type="component" value="Chromosome"/>
</dbReference>
<evidence type="ECO:0000256" key="2">
    <source>
        <dbReference type="SAM" id="MobiDB-lite"/>
    </source>
</evidence>
<evidence type="ECO:0000256" key="1">
    <source>
        <dbReference type="SAM" id="Coils"/>
    </source>
</evidence>
<dbReference type="InterPro" id="IPR009636">
    <property type="entry name" value="SCAF"/>
</dbReference>
<reference evidence="4" key="1">
    <citation type="submission" date="2019-11" db="EMBL/GenBank/DDBJ databases">
        <authorList>
            <person name="Ren C."/>
            <person name="Wang H."/>
            <person name="Xu Y."/>
        </authorList>
    </citation>
    <scope>NUCLEOTIDE SEQUENCE [LARGE SCALE GENOMIC DNA]</scope>
    <source>
        <strain evidence="4">JNU-WLY1368</strain>
    </source>
</reference>
<protein>
    <recommendedName>
        <fullName evidence="5">Phage minor structural protein GP20</fullName>
    </recommendedName>
</protein>
<feature type="coiled-coil region" evidence="1">
    <location>
        <begin position="59"/>
        <end position="93"/>
    </location>
</feature>
<organism evidence="3 4">
    <name type="scientific">Caproicibacterium lactatifermentans</name>
    <dbReference type="NCBI Taxonomy" id="2666138"/>
    <lineage>
        <taxon>Bacteria</taxon>
        <taxon>Bacillati</taxon>
        <taxon>Bacillota</taxon>
        <taxon>Clostridia</taxon>
        <taxon>Eubacteriales</taxon>
        <taxon>Oscillospiraceae</taxon>
        <taxon>Caproicibacterium</taxon>
    </lineage>
</organism>
<dbReference type="RefSeq" id="WP_086035861.1">
    <property type="nucleotide sequence ID" value="NZ_CP046161.1"/>
</dbReference>
<feature type="compositionally biased region" description="Polar residues" evidence="2">
    <location>
        <begin position="157"/>
        <end position="169"/>
    </location>
</feature>
<sequence length="188" mass="20077">MLEWLKTILGDAYTEDIDKKVSSEIGKEFVSRTDFNAANEAKKAAESQVTDRDKQLETLKKSTGDAAELQKQIDALQETNKQAKAQYDSDLAAAKLSAALDLGITKAKGKNAKAIKALLDTSKMAVKEDGTVDGLDTALETLKGSDGYLFTQEETKPQGNGFQTGTQTPDAPETKAVADAFAAARGTI</sequence>
<evidence type="ECO:0000313" key="3">
    <source>
        <dbReference type="EMBL" id="QKO29552.1"/>
    </source>
</evidence>
<proteinExistence type="predicted"/>
<evidence type="ECO:0000313" key="4">
    <source>
        <dbReference type="Proteomes" id="UP000509623"/>
    </source>
</evidence>
<name>A0ABX6PTH7_9FIRM</name>
<evidence type="ECO:0008006" key="5">
    <source>
        <dbReference type="Google" id="ProtNLM"/>
    </source>
</evidence>